<organism evidence="2 3">
    <name type="scientific">Erwinia pyri</name>
    <dbReference type="NCBI Taxonomy" id="3062598"/>
    <lineage>
        <taxon>Bacteria</taxon>
        <taxon>Pseudomonadati</taxon>
        <taxon>Pseudomonadota</taxon>
        <taxon>Gammaproteobacteria</taxon>
        <taxon>Enterobacterales</taxon>
        <taxon>Erwiniaceae</taxon>
        <taxon>Erwinia</taxon>
    </lineage>
</organism>
<dbReference type="PANTHER" id="PTHR10353:SF139">
    <property type="entry name" value="6-PHOSPHO-BETA-GLUCOSIDASE GMUD"/>
    <property type="match status" value="1"/>
</dbReference>
<dbReference type="AlphaFoldDB" id="A0AA50DKQ8"/>
<evidence type="ECO:0000313" key="2">
    <source>
        <dbReference type="EMBL" id="WLS79744.1"/>
    </source>
</evidence>
<dbReference type="Gene3D" id="3.20.20.80">
    <property type="entry name" value="Glycosidases"/>
    <property type="match status" value="1"/>
</dbReference>
<dbReference type="InterPro" id="IPR001360">
    <property type="entry name" value="Glyco_hydro_1"/>
</dbReference>
<keyword evidence="3" id="KW-1185">Reference proteome</keyword>
<dbReference type="GO" id="GO:0005829">
    <property type="term" value="C:cytosol"/>
    <property type="evidence" value="ECO:0007669"/>
    <property type="project" value="TreeGrafter"/>
</dbReference>
<dbReference type="Proteomes" id="UP001228139">
    <property type="component" value="Chromosome"/>
</dbReference>
<dbReference type="PRINTS" id="PR00131">
    <property type="entry name" value="GLHYDRLASE1"/>
</dbReference>
<dbReference type="PANTHER" id="PTHR10353">
    <property type="entry name" value="GLYCOSYL HYDROLASE"/>
    <property type="match status" value="1"/>
</dbReference>
<sequence>MSKVTIAIPQDFILGAAASAWQTEGWSGKKEGQDSWPDAWYKNDRHVWHEGFGPGVATDFINRYREDVALMKAAGLTHYRTSINWSRFLTDYENAIVDEEYASYYDALIAEMHAQGIELMLCLEHYELPAVLLERYGGWGSKHVVELYLRYAEKVFARYGDKVTRWFTFNEPVVVQTRIYLDALRWPYEQNTTTWMQWNHHKNLATAKVVKLFRERGYPGTVGTILNPEVTFPRSSAPHDVQAAERYDLFYNRVFLDPAIKGEYPAELLALLEKHQVHWEYSDEELQLIARYRVDEVGINLYYPHRVKAPSRAWHPETPFHPAYYYEPFELPGRRMNKSRGWEIQPGIIYDMAMRIKNEYGNIPWFVAESGMGIENEAQFKDASGEIQDDYRIAFIAEHLYQTLKAREAGANCQGYMLWAFTDNVSPMNAFKNRYGLIEIDLDNQRQRRMKKSAYWYRERRDSRELTLTLDDEIK</sequence>
<evidence type="ECO:0000313" key="3">
    <source>
        <dbReference type="Proteomes" id="UP001228139"/>
    </source>
</evidence>
<name>A0AA50DKQ8_9GAMM</name>
<keyword evidence="2" id="KW-0378">Hydrolase</keyword>
<keyword evidence="2" id="KW-0326">Glycosidase</keyword>
<protein>
    <submittedName>
        <fullName evidence="2">Glycoside hydrolase family 1 protein</fullName>
        <ecNumber evidence="2">3.2.1.-</ecNumber>
    </submittedName>
</protein>
<reference evidence="2 3" key="1">
    <citation type="submission" date="2023-07" db="EMBL/GenBank/DDBJ databases">
        <title>Pathogenic bacteria of pear tree diseases.</title>
        <authorList>
            <person name="Zhang Z."/>
            <person name="He L."/>
            <person name="Huang R."/>
        </authorList>
    </citation>
    <scope>NUCLEOTIDE SEQUENCE [LARGE SCALE GENOMIC DNA]</scope>
    <source>
        <strain evidence="2 3">DE2</strain>
    </source>
</reference>
<dbReference type="Pfam" id="PF00232">
    <property type="entry name" value="Glyco_hydro_1"/>
    <property type="match status" value="1"/>
</dbReference>
<evidence type="ECO:0000256" key="1">
    <source>
        <dbReference type="RuleBase" id="RU003690"/>
    </source>
</evidence>
<proteinExistence type="inferred from homology"/>
<dbReference type="RefSeq" id="WP_306210817.1">
    <property type="nucleotide sequence ID" value="NZ_CP132353.1"/>
</dbReference>
<gene>
    <name evidence="2" type="ORF">Q3V30_04340</name>
</gene>
<comment type="similarity">
    <text evidence="1">Belongs to the glycosyl hydrolase 1 family.</text>
</comment>
<dbReference type="EC" id="3.2.1.-" evidence="2"/>
<dbReference type="KEGG" id="epi:Q3V30_04340"/>
<accession>A0AA50DKQ8</accession>
<dbReference type="GO" id="GO:0016052">
    <property type="term" value="P:carbohydrate catabolic process"/>
    <property type="evidence" value="ECO:0007669"/>
    <property type="project" value="TreeGrafter"/>
</dbReference>
<dbReference type="EMBL" id="CP132353">
    <property type="protein sequence ID" value="WLS79744.1"/>
    <property type="molecule type" value="Genomic_DNA"/>
</dbReference>
<dbReference type="SUPFAM" id="SSF51445">
    <property type="entry name" value="(Trans)glycosidases"/>
    <property type="match status" value="1"/>
</dbReference>
<dbReference type="GO" id="GO:0008422">
    <property type="term" value="F:beta-glucosidase activity"/>
    <property type="evidence" value="ECO:0007669"/>
    <property type="project" value="TreeGrafter"/>
</dbReference>
<dbReference type="InterPro" id="IPR017853">
    <property type="entry name" value="GH"/>
</dbReference>